<accession>A0A813PPB7</accession>
<dbReference type="AlphaFoldDB" id="A0A813PPB7"/>
<name>A0A813PPB7_ADIRI</name>
<organism evidence="3 4">
    <name type="scientific">Adineta ricciae</name>
    <name type="common">Rotifer</name>
    <dbReference type="NCBI Taxonomy" id="249248"/>
    <lineage>
        <taxon>Eukaryota</taxon>
        <taxon>Metazoa</taxon>
        <taxon>Spiralia</taxon>
        <taxon>Gnathifera</taxon>
        <taxon>Rotifera</taxon>
        <taxon>Eurotatoria</taxon>
        <taxon>Bdelloidea</taxon>
        <taxon>Adinetida</taxon>
        <taxon>Adinetidae</taxon>
        <taxon>Adineta</taxon>
    </lineage>
</organism>
<dbReference type="EMBL" id="CAJNOR010000021">
    <property type="protein sequence ID" value="CAF0757043.1"/>
    <property type="molecule type" value="Genomic_DNA"/>
</dbReference>
<keyword evidence="2" id="KW-0812">Transmembrane</keyword>
<feature type="region of interest" description="Disordered" evidence="1">
    <location>
        <begin position="318"/>
        <end position="359"/>
    </location>
</feature>
<gene>
    <name evidence="3" type="ORF">XAT740_LOCUS731</name>
</gene>
<feature type="transmembrane region" description="Helical" evidence="2">
    <location>
        <begin position="240"/>
        <end position="261"/>
    </location>
</feature>
<sequence>MDGDIIVRMGFFIHDLHRHTDQSYKKQIMMKLCSNEFKVYHRGQGLSRSVFNELQKTQEALLSFNSFLSTSKNQGLAHFYAESNASDLDLIGALFVIKIDLFAFTATFASIHNVSDFENIKPLDECGHFYEVNLALINNNAVGKAITYHLFGTLKIHQGECCNNVGGVHFEMDDYTKARSFYGPAVQIGRVVSSSNHAKLRMYLFNLERSKDNKKTDKPNYASTNKNLSKPKGRSFCCSMFIYTFVFVSGVVVATILPDLAGHHFKQPYGKEYGAMAERVFQDLPKYLKTFKETALFVSREVANRVWDLKSELERRIADMSSKKDDKPKTKSSTQRSTTRNHDHVHSSNADRHAKNNDF</sequence>
<evidence type="ECO:0000256" key="1">
    <source>
        <dbReference type="SAM" id="MobiDB-lite"/>
    </source>
</evidence>
<feature type="compositionally biased region" description="Basic and acidic residues" evidence="1">
    <location>
        <begin position="318"/>
        <end position="329"/>
    </location>
</feature>
<keyword evidence="2" id="KW-1133">Transmembrane helix</keyword>
<comment type="caution">
    <text evidence="3">The sequence shown here is derived from an EMBL/GenBank/DDBJ whole genome shotgun (WGS) entry which is preliminary data.</text>
</comment>
<dbReference type="Proteomes" id="UP000663828">
    <property type="component" value="Unassembled WGS sequence"/>
</dbReference>
<keyword evidence="2" id="KW-0472">Membrane</keyword>
<keyword evidence="4" id="KW-1185">Reference proteome</keyword>
<protein>
    <submittedName>
        <fullName evidence="3">Uncharacterized protein</fullName>
    </submittedName>
</protein>
<reference evidence="3" key="1">
    <citation type="submission" date="2021-02" db="EMBL/GenBank/DDBJ databases">
        <authorList>
            <person name="Nowell W R."/>
        </authorList>
    </citation>
    <scope>NUCLEOTIDE SEQUENCE</scope>
</reference>
<evidence type="ECO:0000256" key="2">
    <source>
        <dbReference type="SAM" id="Phobius"/>
    </source>
</evidence>
<evidence type="ECO:0000313" key="3">
    <source>
        <dbReference type="EMBL" id="CAF0757043.1"/>
    </source>
</evidence>
<evidence type="ECO:0000313" key="4">
    <source>
        <dbReference type="Proteomes" id="UP000663828"/>
    </source>
</evidence>
<feature type="compositionally biased region" description="Basic and acidic residues" evidence="1">
    <location>
        <begin position="340"/>
        <end position="359"/>
    </location>
</feature>
<proteinExistence type="predicted"/>